<reference evidence="8 9" key="1">
    <citation type="submission" date="2017-09" db="EMBL/GenBank/DDBJ databases">
        <authorList>
            <person name="Ehlers B."/>
            <person name="Leendertz F.H."/>
        </authorList>
    </citation>
    <scope>NUCLEOTIDE SEQUENCE [LARGE SCALE GENOMIC DNA]</scope>
    <source>
        <strain evidence="8 9">DSM 46844</strain>
    </source>
</reference>
<dbReference type="Gene3D" id="3.20.20.190">
    <property type="entry name" value="Phosphatidylinositol (PI) phosphodiesterase"/>
    <property type="match status" value="1"/>
</dbReference>
<dbReference type="RefSeq" id="WP_097205385.1">
    <property type="nucleotide sequence ID" value="NZ_JACHXB010000003.1"/>
</dbReference>
<dbReference type="Proteomes" id="UP000219514">
    <property type="component" value="Unassembled WGS sequence"/>
</dbReference>
<protein>
    <recommendedName>
        <fullName evidence="2">glycerophosphodiester phosphodiesterase</fullName>
        <ecNumber evidence="2">3.1.4.46</ecNumber>
    </recommendedName>
</protein>
<evidence type="ECO:0000256" key="2">
    <source>
        <dbReference type="ARBA" id="ARBA00012247"/>
    </source>
</evidence>
<gene>
    <name evidence="8" type="ORF">SAMN06893097_102140</name>
</gene>
<evidence type="ECO:0000256" key="4">
    <source>
        <dbReference type="ARBA" id="ARBA00022798"/>
    </source>
</evidence>
<dbReference type="OrthoDB" id="9758957at2"/>
<evidence type="ECO:0000313" key="9">
    <source>
        <dbReference type="Proteomes" id="UP000219514"/>
    </source>
</evidence>
<dbReference type="PANTHER" id="PTHR43620:SF7">
    <property type="entry name" value="GLYCEROPHOSPHODIESTER PHOSPHODIESTERASE GDPD5-RELATED"/>
    <property type="match status" value="1"/>
</dbReference>
<keyword evidence="9" id="KW-1185">Reference proteome</keyword>
<dbReference type="Pfam" id="PF03009">
    <property type="entry name" value="GDPD"/>
    <property type="match status" value="1"/>
</dbReference>
<dbReference type="EC" id="3.1.4.46" evidence="2"/>
<evidence type="ECO:0000259" key="7">
    <source>
        <dbReference type="PROSITE" id="PS51704"/>
    </source>
</evidence>
<evidence type="ECO:0000256" key="5">
    <source>
        <dbReference type="ARBA" id="ARBA00022801"/>
    </source>
</evidence>
<evidence type="ECO:0000256" key="1">
    <source>
        <dbReference type="ARBA" id="ARBA00007277"/>
    </source>
</evidence>
<dbReference type="GO" id="GO:0006071">
    <property type="term" value="P:glycerol metabolic process"/>
    <property type="evidence" value="ECO:0007669"/>
    <property type="project" value="UniProtKB-KW"/>
</dbReference>
<keyword evidence="4" id="KW-0319">Glycerol metabolism</keyword>
<dbReference type="PANTHER" id="PTHR43620">
    <property type="entry name" value="GLYCEROPHOSPHORYL DIESTER PHOSPHODIESTERASE"/>
    <property type="match status" value="1"/>
</dbReference>
<evidence type="ECO:0000256" key="6">
    <source>
        <dbReference type="ARBA" id="ARBA00047512"/>
    </source>
</evidence>
<comment type="similarity">
    <text evidence="1">Belongs to the glycerophosphoryl diester phosphodiesterase family.</text>
</comment>
<dbReference type="SUPFAM" id="SSF51695">
    <property type="entry name" value="PLC-like phosphodiesterases"/>
    <property type="match status" value="1"/>
</dbReference>
<dbReference type="InterPro" id="IPR030395">
    <property type="entry name" value="GP_PDE_dom"/>
</dbReference>
<organism evidence="8 9">
    <name type="scientific">Geodermatophilus sabuli</name>
    <dbReference type="NCBI Taxonomy" id="1564158"/>
    <lineage>
        <taxon>Bacteria</taxon>
        <taxon>Bacillati</taxon>
        <taxon>Actinomycetota</taxon>
        <taxon>Actinomycetes</taxon>
        <taxon>Geodermatophilales</taxon>
        <taxon>Geodermatophilaceae</taxon>
        <taxon>Geodermatophilus</taxon>
    </lineage>
</organism>
<comment type="catalytic activity">
    <reaction evidence="6">
        <text>a sn-glycero-3-phosphodiester + H2O = an alcohol + sn-glycerol 3-phosphate + H(+)</text>
        <dbReference type="Rhea" id="RHEA:12969"/>
        <dbReference type="ChEBI" id="CHEBI:15377"/>
        <dbReference type="ChEBI" id="CHEBI:15378"/>
        <dbReference type="ChEBI" id="CHEBI:30879"/>
        <dbReference type="ChEBI" id="CHEBI:57597"/>
        <dbReference type="ChEBI" id="CHEBI:83408"/>
        <dbReference type="EC" id="3.1.4.46"/>
    </reaction>
</comment>
<dbReference type="GO" id="GO:0042597">
    <property type="term" value="C:periplasmic space"/>
    <property type="evidence" value="ECO:0007669"/>
    <property type="project" value="TreeGrafter"/>
</dbReference>
<evidence type="ECO:0000256" key="3">
    <source>
        <dbReference type="ARBA" id="ARBA00022729"/>
    </source>
</evidence>
<feature type="domain" description="GP-PDE" evidence="7">
    <location>
        <begin position="18"/>
        <end position="333"/>
    </location>
</feature>
<dbReference type="GO" id="GO:0008889">
    <property type="term" value="F:glycerophosphodiester phosphodiesterase activity"/>
    <property type="evidence" value="ECO:0007669"/>
    <property type="project" value="UniProtKB-EC"/>
</dbReference>
<dbReference type="InterPro" id="IPR017946">
    <property type="entry name" value="PLC-like_Pdiesterase_TIM-brl"/>
</dbReference>
<sequence length="348" mass="37577">MHASESLAVRPATGLPCPVIVGHRGASAYRPEHTAASYELAIDLGADLIEPDVVVSRDGALVVRHENELSRSTDVADRPEFAHRRATRVVGGRQRTGWFAEDFTLAELRTLRAVERMPALRPLNTTYDGRFGVLTLAEVVEIARRRSTPGRQVRVLAELKKPSWAGRHGLPMVELVAAELRRLGADTPDGTVVLQSFDAAALRQLRADLGNRGPTMLQLVDDDAGDDVLVSPSGLREVSTYAQGIAPSRHRILLRDAEQSLTGVSDLVAQAHRAGLLVVPWTLRPENAFLPRHLRRGTDPIGHGDAQTEARLLLALGVDGLITDAPEVAVRARAELQTAAAAAPGLSR</sequence>
<evidence type="ECO:0000313" key="8">
    <source>
        <dbReference type="EMBL" id="SNX95444.1"/>
    </source>
</evidence>
<keyword evidence="3" id="KW-0732">Signal</keyword>
<accession>A0A285EB58</accession>
<keyword evidence="5" id="KW-0378">Hydrolase</keyword>
<proteinExistence type="inferred from homology"/>
<dbReference type="PROSITE" id="PS51704">
    <property type="entry name" value="GP_PDE"/>
    <property type="match status" value="1"/>
</dbReference>
<dbReference type="EMBL" id="OBDO01000002">
    <property type="protein sequence ID" value="SNX95444.1"/>
    <property type="molecule type" value="Genomic_DNA"/>
</dbReference>
<dbReference type="AlphaFoldDB" id="A0A285EB58"/>
<name>A0A285EB58_9ACTN</name>
<dbReference type="GO" id="GO:0006629">
    <property type="term" value="P:lipid metabolic process"/>
    <property type="evidence" value="ECO:0007669"/>
    <property type="project" value="InterPro"/>
</dbReference>